<organism evidence="6">
    <name type="scientific">Chlorella sp. NJ-18</name>
    <dbReference type="NCBI Taxonomy" id="371065"/>
    <lineage>
        <taxon>Eukaryota</taxon>
        <taxon>Viridiplantae</taxon>
        <taxon>Chlorophyta</taxon>
        <taxon>core chlorophytes</taxon>
        <taxon>Trebouxiophyceae</taxon>
        <taxon>Chlorellales</taxon>
        <taxon>Chlorellaceae</taxon>
        <taxon>Chlorella clade</taxon>
        <taxon>Chlorella</taxon>
    </lineage>
</organism>
<proteinExistence type="inferred from homology"/>
<evidence type="ECO:0000256" key="2">
    <source>
        <dbReference type="ARBA" id="ARBA00022559"/>
    </source>
</evidence>
<protein>
    <recommendedName>
        <fullName evidence="5">Glutathione peroxidase</fullName>
    </recommendedName>
</protein>
<dbReference type="Pfam" id="PF00255">
    <property type="entry name" value="GSHPx"/>
    <property type="match status" value="1"/>
</dbReference>
<dbReference type="CDD" id="cd00340">
    <property type="entry name" value="GSH_Peroxidase"/>
    <property type="match status" value="1"/>
</dbReference>
<feature type="active site" evidence="4">
    <location>
        <position position="49"/>
    </location>
</feature>
<evidence type="ECO:0000256" key="3">
    <source>
        <dbReference type="ARBA" id="ARBA00023002"/>
    </source>
</evidence>
<dbReference type="PRINTS" id="PR01011">
    <property type="entry name" value="GLUTPROXDASE"/>
</dbReference>
<dbReference type="Gene3D" id="3.40.30.10">
    <property type="entry name" value="Glutaredoxin"/>
    <property type="match status" value="2"/>
</dbReference>
<reference evidence="6" key="1">
    <citation type="journal article" date="2012" name="Gene">
        <title>Molecular cloning and functional analyses of glutathione peroxidase homologous genes from Chlorella sp. NJ-18.</title>
        <authorList>
            <person name="Wang X."/>
            <person name="Xu X."/>
        </authorList>
    </citation>
    <scope>NUCLEOTIDE SEQUENCE</scope>
    <source>
        <strain evidence="6">NJ-18</strain>
    </source>
</reference>
<accession>I1VWQ3</accession>
<name>I1VWQ3_9CHLO</name>
<dbReference type="InterPro" id="IPR000889">
    <property type="entry name" value="Glutathione_peroxidase"/>
</dbReference>
<dbReference type="PROSITE" id="PS51355">
    <property type="entry name" value="GLUTATHIONE_PEROXID_3"/>
    <property type="match status" value="1"/>
</dbReference>
<dbReference type="GO" id="GO:0006979">
    <property type="term" value="P:response to oxidative stress"/>
    <property type="evidence" value="ECO:0007669"/>
    <property type="project" value="InterPro"/>
</dbReference>
<evidence type="ECO:0000313" key="6">
    <source>
        <dbReference type="EMBL" id="AFI55001.1"/>
    </source>
</evidence>
<evidence type="ECO:0000256" key="5">
    <source>
        <dbReference type="RuleBase" id="RU000499"/>
    </source>
</evidence>
<dbReference type="PANTHER" id="PTHR11592:SF78">
    <property type="entry name" value="GLUTATHIONE PEROXIDASE"/>
    <property type="match status" value="1"/>
</dbReference>
<dbReference type="SUPFAM" id="SSF52833">
    <property type="entry name" value="Thioredoxin-like"/>
    <property type="match status" value="2"/>
</dbReference>
<dbReference type="PIRSF" id="PIRSF000303">
    <property type="entry name" value="Glutathion_perox"/>
    <property type="match status" value="1"/>
</dbReference>
<keyword evidence="2 5" id="KW-0575">Peroxidase</keyword>
<gene>
    <name evidence="6" type="primary">gpx1</name>
</gene>
<dbReference type="InterPro" id="IPR036249">
    <property type="entry name" value="Thioredoxin-like_sf"/>
</dbReference>
<dbReference type="GO" id="GO:0004601">
    <property type="term" value="F:peroxidase activity"/>
    <property type="evidence" value="ECO:0007669"/>
    <property type="project" value="UniProtKB-KW"/>
</dbReference>
<comment type="similarity">
    <text evidence="1 5">Belongs to the glutathione peroxidase family.</text>
</comment>
<sequence>MQTSALFGGSATAGKSLYDYDVKSIDGKDIKMDKFKGKVLLVINVASACGFTPQYTEMSELYNKYSKDGLEVLAFPCNQFGAQEPGSNSEIKSFAERKGFKGPMFAKTDVNGPNALPLFDFLKGQQGGLLTSDIKTSDIKVGRRGRQKGGELAHTKALSEHAPMSVSAASHTCRPTPNPTHPPISAFPSTHPWLQWNFTKFLVDRNGNVVKRYGSTTTPRQIESDVKKLI</sequence>
<dbReference type="AlphaFoldDB" id="I1VWQ3"/>
<dbReference type="PANTHER" id="PTHR11592">
    <property type="entry name" value="GLUTATHIONE PEROXIDASE"/>
    <property type="match status" value="1"/>
</dbReference>
<keyword evidence="3 5" id="KW-0560">Oxidoreductase</keyword>
<dbReference type="GO" id="GO:0005829">
    <property type="term" value="C:cytosol"/>
    <property type="evidence" value="ECO:0007669"/>
    <property type="project" value="TreeGrafter"/>
</dbReference>
<dbReference type="EMBL" id="JQ347246">
    <property type="protein sequence ID" value="AFI55001.1"/>
    <property type="molecule type" value="Genomic_DNA"/>
</dbReference>
<dbReference type="InterPro" id="IPR029759">
    <property type="entry name" value="GPX_AS"/>
</dbReference>
<evidence type="ECO:0000256" key="1">
    <source>
        <dbReference type="ARBA" id="ARBA00006926"/>
    </source>
</evidence>
<dbReference type="PROSITE" id="PS00460">
    <property type="entry name" value="GLUTATHIONE_PEROXID_1"/>
    <property type="match status" value="1"/>
</dbReference>
<evidence type="ECO:0000256" key="4">
    <source>
        <dbReference type="PIRSR" id="PIRSR000303-1"/>
    </source>
</evidence>
<dbReference type="InterPro" id="IPR029760">
    <property type="entry name" value="GPX_CS"/>
</dbReference>
<dbReference type="PROSITE" id="PS00763">
    <property type="entry name" value="GLUTATHIONE_PEROXID_2"/>
    <property type="match status" value="1"/>
</dbReference>